<feature type="transmembrane region" description="Helical" evidence="6">
    <location>
        <begin position="208"/>
        <end position="231"/>
    </location>
</feature>
<feature type="transmembrane region" description="Helical" evidence="6">
    <location>
        <begin position="34"/>
        <end position="54"/>
    </location>
</feature>
<feature type="transmembrane region" description="Helical" evidence="6">
    <location>
        <begin position="84"/>
        <end position="104"/>
    </location>
</feature>
<dbReference type="Proteomes" id="UP001310386">
    <property type="component" value="Unassembled WGS sequence"/>
</dbReference>
<dbReference type="CDD" id="cd06581">
    <property type="entry name" value="TM_PBP1_LivM_like"/>
    <property type="match status" value="1"/>
</dbReference>
<reference evidence="7" key="1">
    <citation type="submission" date="2023-12" db="EMBL/GenBank/DDBJ databases">
        <title>Fervidustalea candida gen. nov., sp. nov., a novel member of the family Paenibacillaceae isolated from a geothermal area.</title>
        <authorList>
            <person name="Li W.-J."/>
            <person name="Jiao J.-Y."/>
            <person name="Chen Y."/>
        </authorList>
    </citation>
    <scope>NUCLEOTIDE SEQUENCE</scope>
    <source>
        <strain evidence="7">SYSU GA230002</strain>
    </source>
</reference>
<evidence type="ECO:0000256" key="2">
    <source>
        <dbReference type="ARBA" id="ARBA00022475"/>
    </source>
</evidence>
<dbReference type="EMBL" id="JAYJLD010000010">
    <property type="protein sequence ID" value="MEB3101842.1"/>
    <property type="molecule type" value="Genomic_DNA"/>
</dbReference>
<evidence type="ECO:0000313" key="8">
    <source>
        <dbReference type="Proteomes" id="UP001310386"/>
    </source>
</evidence>
<feature type="transmembrane region" description="Helical" evidence="6">
    <location>
        <begin position="61"/>
        <end position="78"/>
    </location>
</feature>
<evidence type="ECO:0000256" key="6">
    <source>
        <dbReference type="SAM" id="Phobius"/>
    </source>
</evidence>
<proteinExistence type="predicted"/>
<feature type="transmembrane region" description="Helical" evidence="6">
    <location>
        <begin position="262"/>
        <end position="279"/>
    </location>
</feature>
<feature type="transmembrane region" description="Helical" evidence="6">
    <location>
        <begin position="285"/>
        <end position="309"/>
    </location>
</feature>
<evidence type="ECO:0000313" key="7">
    <source>
        <dbReference type="EMBL" id="MEB3101842.1"/>
    </source>
</evidence>
<dbReference type="RefSeq" id="WP_371753960.1">
    <property type="nucleotide sequence ID" value="NZ_JAYJLD010000010.1"/>
</dbReference>
<name>A0ABU5ZHY5_9BACL</name>
<dbReference type="InterPro" id="IPR001851">
    <property type="entry name" value="ABC_transp_permease"/>
</dbReference>
<evidence type="ECO:0000256" key="4">
    <source>
        <dbReference type="ARBA" id="ARBA00022989"/>
    </source>
</evidence>
<keyword evidence="3 6" id="KW-0812">Transmembrane</keyword>
<keyword evidence="4 6" id="KW-1133">Transmembrane helix</keyword>
<keyword evidence="5 6" id="KW-0472">Membrane</keyword>
<dbReference type="PANTHER" id="PTHR30482">
    <property type="entry name" value="HIGH-AFFINITY BRANCHED-CHAIN AMINO ACID TRANSPORT SYSTEM PERMEASE"/>
    <property type="match status" value="1"/>
</dbReference>
<comment type="subcellular location">
    <subcellularLocation>
        <location evidence="1">Cell membrane</location>
        <topology evidence="1">Multi-pass membrane protein</topology>
    </subcellularLocation>
</comment>
<comment type="caution">
    <text evidence="7">The sequence shown here is derived from an EMBL/GenBank/DDBJ whole genome shotgun (WGS) entry which is preliminary data.</text>
</comment>
<dbReference type="Pfam" id="PF02653">
    <property type="entry name" value="BPD_transp_2"/>
    <property type="match status" value="1"/>
</dbReference>
<dbReference type="PANTHER" id="PTHR30482:SF10">
    <property type="entry name" value="HIGH-AFFINITY BRANCHED-CHAIN AMINO ACID TRANSPORT PROTEIN BRAE"/>
    <property type="match status" value="1"/>
</dbReference>
<keyword evidence="8" id="KW-1185">Reference proteome</keyword>
<accession>A0ABU5ZHY5</accession>
<organism evidence="7 8">
    <name type="scientific">Ferviditalea candida</name>
    <dbReference type="NCBI Taxonomy" id="3108399"/>
    <lineage>
        <taxon>Bacteria</taxon>
        <taxon>Bacillati</taxon>
        <taxon>Bacillota</taxon>
        <taxon>Bacilli</taxon>
        <taxon>Bacillales</taxon>
        <taxon>Paenibacillaceae</taxon>
        <taxon>Ferviditalea</taxon>
    </lineage>
</organism>
<feature type="transmembrane region" description="Helical" evidence="6">
    <location>
        <begin position="237"/>
        <end position="255"/>
    </location>
</feature>
<evidence type="ECO:0000256" key="3">
    <source>
        <dbReference type="ARBA" id="ARBA00022692"/>
    </source>
</evidence>
<sequence>MKFFMRLPKFSYVLLGLLLLTLFTQSSYFLDIIIISFIWAAAAGAWNISGGYAGQFSLGHAGYLGVGAYTSTLLYIHFGLSPWIGMIVGGILAAVFAFVIGVVTFRLKGPFFTLSTIAFAELVYISVTQLRDITQGAMGLSIPFDTGVANFIFNEPRTYAVVAFVLMVLGYIISYVIQTSKLGYYLIAMREDTDAAQSLGVNITFVKLFSTSLSAFLTAIAGTFMAQYIMFIEPENILALSISIQIAMFAIVGGMNDASGPIIGALLLSPLGIFLRGYATEIAGLHLFIYGLILVLVVLYQPNGIVAGIEKLLKRKASKADWRGQDVSKRNIA</sequence>
<gene>
    <name evidence="7" type="ORF">VF724_09210</name>
</gene>
<feature type="transmembrane region" description="Helical" evidence="6">
    <location>
        <begin position="158"/>
        <end position="177"/>
    </location>
</feature>
<keyword evidence="2" id="KW-1003">Cell membrane</keyword>
<protein>
    <submittedName>
        <fullName evidence="7">Branched-chain amino acid ABC transporter permease</fullName>
    </submittedName>
</protein>
<evidence type="ECO:0000256" key="1">
    <source>
        <dbReference type="ARBA" id="ARBA00004651"/>
    </source>
</evidence>
<evidence type="ECO:0000256" key="5">
    <source>
        <dbReference type="ARBA" id="ARBA00023136"/>
    </source>
</evidence>
<dbReference type="InterPro" id="IPR043428">
    <property type="entry name" value="LivM-like"/>
</dbReference>